<sequence length="624" mass="68232">MRGPCRPGHPVLRRFPMPSSFRFRLRGTRWLAAAAICCASLVAAVVYHVVYAHGLDTLTQLGRHRAELFSAGLKSSIARYDYLPTLLALNPEVARLLREPHDPAQVDRLNRYLARINAEAQSSALYVIAANGTTLAASNWNQPSSYVGSNYAFRPYFRDALAGGTGHFYAVGATTREPGYFLAKPVRDAGRLVGVVAVKIDLAALERTWRQSAEKVMVSDDNGIIALAADPAWKFAALDELDARQRARLTSTRQYYTSPLPRLSVVWHDDDQLALDGHRYLVNTTPLPILDWRMRILLDLQPLKTTAGLAGLASALACWVVMLLVLYARQRTRRLRERLAARDALERTVAERTAELAEANAQLTREIAERRDTEARLRVTQHDLVQTSRLAALGQMAAGLAHELNQPLAALATYAGNTRQLLARGQRDLAEDNLDQIAALVERMARLTSQLKLYASRRRAEGSGAGTARPDQALDHVRHWMDARFARAGATLITAMPPHAPLLPLEPAALEQVLQNLLANALDAMPPDALRREVRVSAGEDDSGRRWLEVRDSGTGIASELIDRITEPFFSTKPLGQGLGLGLAIVRGLIEDSGGRLGIANADDGGASIMAVWPPSAAPTGEPA</sequence>
<dbReference type="AlphaFoldDB" id="A0A2S0PAQ8"/>
<evidence type="ECO:0000256" key="17">
    <source>
        <dbReference type="SAM" id="Phobius"/>
    </source>
</evidence>
<evidence type="ECO:0000256" key="15">
    <source>
        <dbReference type="ARBA" id="ARBA00073143"/>
    </source>
</evidence>
<accession>A0A2S0PAQ8</accession>
<dbReference type="SMART" id="SM00387">
    <property type="entry name" value="HATPase_c"/>
    <property type="match status" value="1"/>
</dbReference>
<evidence type="ECO:0000256" key="5">
    <source>
        <dbReference type="ARBA" id="ARBA00022519"/>
    </source>
</evidence>
<dbReference type="Pfam" id="PF02518">
    <property type="entry name" value="HATPase_c"/>
    <property type="match status" value="1"/>
</dbReference>
<keyword evidence="9" id="KW-0547">Nucleotide-binding</keyword>
<evidence type="ECO:0000313" key="20">
    <source>
        <dbReference type="Proteomes" id="UP000244173"/>
    </source>
</evidence>
<dbReference type="CDD" id="cd00082">
    <property type="entry name" value="HisKA"/>
    <property type="match status" value="1"/>
</dbReference>
<dbReference type="InterPro" id="IPR004358">
    <property type="entry name" value="Sig_transdc_His_kin-like_C"/>
</dbReference>
<reference evidence="19 20" key="1">
    <citation type="submission" date="2018-04" db="EMBL/GenBank/DDBJ databases">
        <title>Denitrifier Microvirgula.</title>
        <authorList>
            <person name="Anderson E."/>
            <person name="Jang J."/>
            <person name="Ishii S."/>
        </authorList>
    </citation>
    <scope>NUCLEOTIDE SEQUENCE [LARGE SCALE GENOMIC DNA]</scope>
    <source>
        <strain evidence="19 20">BE2.4</strain>
    </source>
</reference>
<comment type="catalytic activity">
    <reaction evidence="1">
        <text>ATP + protein L-histidine = ADP + protein N-phospho-L-histidine.</text>
        <dbReference type="EC" id="2.7.13.3"/>
    </reaction>
</comment>
<keyword evidence="12 17" id="KW-1133">Transmembrane helix</keyword>
<comment type="subcellular location">
    <subcellularLocation>
        <location evidence="2">Cell inner membrane</location>
        <topology evidence="2">Multi-pass membrane protein</topology>
    </subcellularLocation>
</comment>
<dbReference type="InterPro" id="IPR033479">
    <property type="entry name" value="dCache_1"/>
</dbReference>
<evidence type="ECO:0000313" key="19">
    <source>
        <dbReference type="EMBL" id="AVY94470.1"/>
    </source>
</evidence>
<dbReference type="STRING" id="1122240.GCA_000620105_00179"/>
<dbReference type="EMBL" id="CP028519">
    <property type="protein sequence ID" value="AVY94470.1"/>
    <property type="molecule type" value="Genomic_DNA"/>
</dbReference>
<keyword evidence="6" id="KW-0597">Phosphoprotein</keyword>
<dbReference type="InterPro" id="IPR003661">
    <property type="entry name" value="HisK_dim/P_dom"/>
</dbReference>
<dbReference type="PIRSF" id="PIRSF036431">
    <property type="entry name" value="STHK_DctB"/>
    <property type="match status" value="1"/>
</dbReference>
<dbReference type="Gene3D" id="6.10.250.3020">
    <property type="match status" value="1"/>
</dbReference>
<dbReference type="FunFam" id="1.10.287.130:FF:000049">
    <property type="entry name" value="C4-dicarboxylate transport sensor protein DctB"/>
    <property type="match status" value="1"/>
</dbReference>
<evidence type="ECO:0000256" key="16">
    <source>
        <dbReference type="SAM" id="Coils"/>
    </source>
</evidence>
<evidence type="ECO:0000256" key="12">
    <source>
        <dbReference type="ARBA" id="ARBA00022989"/>
    </source>
</evidence>
<evidence type="ECO:0000256" key="1">
    <source>
        <dbReference type="ARBA" id="ARBA00000085"/>
    </source>
</evidence>
<keyword evidence="7" id="KW-0808">Transferase</keyword>
<evidence type="ECO:0000256" key="8">
    <source>
        <dbReference type="ARBA" id="ARBA00022692"/>
    </source>
</evidence>
<protein>
    <recommendedName>
        <fullName evidence="15">C4-dicarboxylate transport sensor protein DctB</fullName>
        <ecNumber evidence="3">2.7.13.3</ecNumber>
    </recommendedName>
</protein>
<keyword evidence="16" id="KW-0175">Coiled coil</keyword>
<evidence type="ECO:0000256" key="10">
    <source>
        <dbReference type="ARBA" id="ARBA00022777"/>
    </source>
</evidence>
<dbReference type="EC" id="2.7.13.3" evidence="3"/>
<dbReference type="InterPro" id="IPR003594">
    <property type="entry name" value="HATPase_dom"/>
</dbReference>
<dbReference type="CDD" id="cd12914">
    <property type="entry name" value="PDC1_DGC_like"/>
    <property type="match status" value="1"/>
</dbReference>
<proteinExistence type="predicted"/>
<evidence type="ECO:0000256" key="13">
    <source>
        <dbReference type="ARBA" id="ARBA00023012"/>
    </source>
</evidence>
<dbReference type="GO" id="GO:0005524">
    <property type="term" value="F:ATP binding"/>
    <property type="evidence" value="ECO:0007669"/>
    <property type="project" value="UniProtKB-KW"/>
</dbReference>
<dbReference type="PANTHER" id="PTHR43065:SF46">
    <property type="entry name" value="C4-DICARBOXYLATE TRANSPORT SENSOR PROTEIN DCTB"/>
    <property type="match status" value="1"/>
</dbReference>
<dbReference type="PANTHER" id="PTHR43065">
    <property type="entry name" value="SENSOR HISTIDINE KINASE"/>
    <property type="match status" value="1"/>
</dbReference>
<dbReference type="InterPro" id="IPR017055">
    <property type="entry name" value="Sig_transdc_His_kinase_DctB"/>
</dbReference>
<evidence type="ECO:0000256" key="3">
    <source>
        <dbReference type="ARBA" id="ARBA00012438"/>
    </source>
</evidence>
<dbReference type="GO" id="GO:0000155">
    <property type="term" value="F:phosphorelay sensor kinase activity"/>
    <property type="evidence" value="ECO:0007669"/>
    <property type="project" value="InterPro"/>
</dbReference>
<evidence type="ECO:0000256" key="6">
    <source>
        <dbReference type="ARBA" id="ARBA00022553"/>
    </source>
</evidence>
<evidence type="ECO:0000256" key="11">
    <source>
        <dbReference type="ARBA" id="ARBA00022840"/>
    </source>
</evidence>
<dbReference type="Gene3D" id="3.30.565.10">
    <property type="entry name" value="Histidine kinase-like ATPase, C-terminal domain"/>
    <property type="match status" value="1"/>
</dbReference>
<feature type="domain" description="Histidine kinase" evidence="18">
    <location>
        <begin position="399"/>
        <end position="617"/>
    </location>
</feature>
<dbReference type="Proteomes" id="UP000244173">
    <property type="component" value="Chromosome"/>
</dbReference>
<keyword evidence="8 17" id="KW-0812">Transmembrane</keyword>
<dbReference type="SUPFAM" id="SSF103190">
    <property type="entry name" value="Sensory domain-like"/>
    <property type="match status" value="1"/>
</dbReference>
<evidence type="ECO:0000256" key="4">
    <source>
        <dbReference type="ARBA" id="ARBA00022475"/>
    </source>
</evidence>
<dbReference type="SUPFAM" id="SSF55874">
    <property type="entry name" value="ATPase domain of HSP90 chaperone/DNA topoisomerase II/histidine kinase"/>
    <property type="match status" value="1"/>
</dbReference>
<dbReference type="Pfam" id="PF02743">
    <property type="entry name" value="dCache_1"/>
    <property type="match status" value="1"/>
</dbReference>
<name>A0A2S0PAQ8_9NEIS</name>
<dbReference type="SUPFAM" id="SSF47384">
    <property type="entry name" value="Homodimeric domain of signal transducing histidine kinase"/>
    <property type="match status" value="1"/>
</dbReference>
<dbReference type="KEGG" id="maer:DAI18_10730"/>
<organism evidence="19 20">
    <name type="scientific">Microvirgula aerodenitrificans</name>
    <dbReference type="NCBI Taxonomy" id="57480"/>
    <lineage>
        <taxon>Bacteria</taxon>
        <taxon>Pseudomonadati</taxon>
        <taxon>Pseudomonadota</taxon>
        <taxon>Betaproteobacteria</taxon>
        <taxon>Neisseriales</taxon>
        <taxon>Aquaspirillaceae</taxon>
        <taxon>Microvirgula</taxon>
    </lineage>
</organism>
<keyword evidence="4" id="KW-1003">Cell membrane</keyword>
<dbReference type="InterPro" id="IPR029151">
    <property type="entry name" value="Sensor-like_sf"/>
</dbReference>
<evidence type="ECO:0000256" key="2">
    <source>
        <dbReference type="ARBA" id="ARBA00004429"/>
    </source>
</evidence>
<keyword evidence="14 17" id="KW-0472">Membrane</keyword>
<keyword evidence="5" id="KW-0997">Cell inner membrane</keyword>
<feature type="transmembrane region" description="Helical" evidence="17">
    <location>
        <begin position="307"/>
        <end position="328"/>
    </location>
</feature>
<gene>
    <name evidence="19" type="ORF">DAI18_10730</name>
</gene>
<keyword evidence="10 19" id="KW-0418">Kinase</keyword>
<keyword evidence="20" id="KW-1185">Reference proteome</keyword>
<evidence type="ECO:0000259" key="18">
    <source>
        <dbReference type="PROSITE" id="PS50109"/>
    </source>
</evidence>
<dbReference type="GO" id="GO:0005886">
    <property type="term" value="C:plasma membrane"/>
    <property type="evidence" value="ECO:0007669"/>
    <property type="project" value="UniProtKB-SubCell"/>
</dbReference>
<dbReference type="PROSITE" id="PS50109">
    <property type="entry name" value="HIS_KIN"/>
    <property type="match status" value="1"/>
</dbReference>
<feature type="coiled-coil region" evidence="16">
    <location>
        <begin position="342"/>
        <end position="376"/>
    </location>
</feature>
<keyword evidence="11" id="KW-0067">ATP-binding</keyword>
<dbReference type="Pfam" id="PF00512">
    <property type="entry name" value="HisKA"/>
    <property type="match status" value="1"/>
</dbReference>
<dbReference type="InterPro" id="IPR036097">
    <property type="entry name" value="HisK_dim/P_sf"/>
</dbReference>
<dbReference type="Gene3D" id="3.30.450.20">
    <property type="entry name" value="PAS domain"/>
    <property type="match status" value="2"/>
</dbReference>
<dbReference type="FunFam" id="3.30.450.20:FF:000127">
    <property type="entry name" value="C4-dicarboxylate transport sensor protein"/>
    <property type="match status" value="1"/>
</dbReference>
<dbReference type="Gene3D" id="1.10.287.130">
    <property type="match status" value="1"/>
</dbReference>
<evidence type="ECO:0000256" key="7">
    <source>
        <dbReference type="ARBA" id="ARBA00022679"/>
    </source>
</evidence>
<dbReference type="SMART" id="SM00388">
    <property type="entry name" value="HisKA"/>
    <property type="match status" value="1"/>
</dbReference>
<dbReference type="PRINTS" id="PR00344">
    <property type="entry name" value="BCTRLSENSOR"/>
</dbReference>
<dbReference type="InterPro" id="IPR005467">
    <property type="entry name" value="His_kinase_dom"/>
</dbReference>
<dbReference type="InterPro" id="IPR036890">
    <property type="entry name" value="HATPase_C_sf"/>
</dbReference>
<evidence type="ECO:0000256" key="14">
    <source>
        <dbReference type="ARBA" id="ARBA00023136"/>
    </source>
</evidence>
<evidence type="ECO:0000256" key="9">
    <source>
        <dbReference type="ARBA" id="ARBA00022741"/>
    </source>
</evidence>
<keyword evidence="13" id="KW-0902">Two-component regulatory system</keyword>